<dbReference type="EMBL" id="PKPP01000105">
    <property type="protein sequence ID" value="PWA97741.1"/>
    <property type="molecule type" value="Genomic_DNA"/>
</dbReference>
<name>A0A2U1QI89_ARTAN</name>
<dbReference type="Pfam" id="PF09331">
    <property type="entry name" value="DUF1985"/>
    <property type="match status" value="1"/>
</dbReference>
<evidence type="ECO:0000259" key="2">
    <source>
        <dbReference type="Pfam" id="PF09331"/>
    </source>
</evidence>
<dbReference type="OrthoDB" id="1194650at2759"/>
<feature type="coiled-coil region" evidence="1">
    <location>
        <begin position="394"/>
        <end position="428"/>
    </location>
</feature>
<protein>
    <submittedName>
        <fullName evidence="3">Phospholipase-like protein</fullName>
    </submittedName>
</protein>
<dbReference type="PANTHER" id="PTHR48449:SF1">
    <property type="entry name" value="DUF1985 DOMAIN-CONTAINING PROTEIN"/>
    <property type="match status" value="1"/>
</dbReference>
<keyword evidence="1" id="KW-0175">Coiled coil</keyword>
<dbReference type="InterPro" id="IPR015410">
    <property type="entry name" value="DUF1985"/>
</dbReference>
<dbReference type="AlphaFoldDB" id="A0A2U1QI89"/>
<reference evidence="3 4" key="1">
    <citation type="journal article" date="2018" name="Mol. Plant">
        <title>The genome of Artemisia annua provides insight into the evolution of Asteraceae family and artemisinin biosynthesis.</title>
        <authorList>
            <person name="Shen Q."/>
            <person name="Zhang L."/>
            <person name="Liao Z."/>
            <person name="Wang S."/>
            <person name="Yan T."/>
            <person name="Shi P."/>
            <person name="Liu M."/>
            <person name="Fu X."/>
            <person name="Pan Q."/>
            <person name="Wang Y."/>
            <person name="Lv Z."/>
            <person name="Lu X."/>
            <person name="Zhang F."/>
            <person name="Jiang W."/>
            <person name="Ma Y."/>
            <person name="Chen M."/>
            <person name="Hao X."/>
            <person name="Li L."/>
            <person name="Tang Y."/>
            <person name="Lv G."/>
            <person name="Zhou Y."/>
            <person name="Sun X."/>
            <person name="Brodelius P.E."/>
            <person name="Rose J.K.C."/>
            <person name="Tang K."/>
        </authorList>
    </citation>
    <scope>NUCLEOTIDE SEQUENCE [LARGE SCALE GENOMIC DNA]</scope>
    <source>
        <strain evidence="4">cv. Huhao1</strain>
        <tissue evidence="3">Leaf</tissue>
    </source>
</reference>
<keyword evidence="4" id="KW-1185">Reference proteome</keyword>
<evidence type="ECO:0000313" key="4">
    <source>
        <dbReference type="Proteomes" id="UP000245207"/>
    </source>
</evidence>
<evidence type="ECO:0000256" key="1">
    <source>
        <dbReference type="SAM" id="Coils"/>
    </source>
</evidence>
<organism evidence="3 4">
    <name type="scientific">Artemisia annua</name>
    <name type="common">Sweet wormwood</name>
    <dbReference type="NCBI Taxonomy" id="35608"/>
    <lineage>
        <taxon>Eukaryota</taxon>
        <taxon>Viridiplantae</taxon>
        <taxon>Streptophyta</taxon>
        <taxon>Embryophyta</taxon>
        <taxon>Tracheophyta</taxon>
        <taxon>Spermatophyta</taxon>
        <taxon>Magnoliopsida</taxon>
        <taxon>eudicotyledons</taxon>
        <taxon>Gunneridae</taxon>
        <taxon>Pentapetalae</taxon>
        <taxon>asterids</taxon>
        <taxon>campanulids</taxon>
        <taxon>Asterales</taxon>
        <taxon>Asteraceae</taxon>
        <taxon>Asteroideae</taxon>
        <taxon>Anthemideae</taxon>
        <taxon>Artemisiinae</taxon>
        <taxon>Artemisia</taxon>
    </lineage>
</organism>
<dbReference type="Proteomes" id="UP000245207">
    <property type="component" value="Unassembled WGS sequence"/>
</dbReference>
<gene>
    <name evidence="3" type="ORF">CTI12_AA026420</name>
</gene>
<comment type="caution">
    <text evidence="3">The sequence shown here is derived from an EMBL/GenBank/DDBJ whole genome shotgun (WGS) entry which is preliminary data.</text>
</comment>
<proteinExistence type="predicted"/>
<dbReference type="PANTHER" id="PTHR48449">
    <property type="entry name" value="DUF1985 DOMAIN-CONTAINING PROTEIN"/>
    <property type="match status" value="1"/>
</dbReference>
<accession>A0A2U1QI89</accession>
<sequence>MPLIYDVDGRSLHFGCPEFNLITGFRFGKWVSPQSYSSGDIKFKSRVFPKIQGVKILNLDLVGFLEDEELFGKLSDEDAIRVCLVLVLEVIFMGRLLVEQVNDKLMRLVEDLETWNLFPWGEHIWRQLYKQLVNVVSRHRFQHLKGLEASSKFVPTYTLSGFVWAFKIWILESFERSDRWWNKLQDVIPRGVAWSKKQVFTKSDYVSLFGKESKVNFDLKPTLVERQTEWYTESREYMMGYIPRTLKRKAPHDYDVYLQKLDALRKRGKTEKKYLPLIHRIDASSLITEIGVKDSVIQKLNNRVFKLESIIQVLACERTCGFRDKLDFSGSFSHLNPQFQEQLNREFGDLVDTLISTRHSSQKNGESDDGIVEEYFIEEELMLRKQEEEKWMVEEQKLKEKEFLNALLEETNRRTEREQIMKEAKERKKVFLGFYQSDHWKRAQLTMAKP</sequence>
<feature type="domain" description="DUF1985" evidence="2">
    <location>
        <begin position="5"/>
        <end position="128"/>
    </location>
</feature>
<evidence type="ECO:0000313" key="3">
    <source>
        <dbReference type="EMBL" id="PWA97741.1"/>
    </source>
</evidence>